<comment type="caution">
    <text evidence="6">The sequence shown here is derived from an EMBL/GenBank/DDBJ whole genome shotgun (WGS) entry which is preliminary data.</text>
</comment>
<dbReference type="Pfam" id="PF01041">
    <property type="entry name" value="DegT_DnrJ_EryC1"/>
    <property type="match status" value="1"/>
</dbReference>
<dbReference type="PIRSF" id="PIRSF000390">
    <property type="entry name" value="PLP_StrS"/>
    <property type="match status" value="1"/>
</dbReference>
<protein>
    <submittedName>
        <fullName evidence="6">Pyridoxal phosphate-dependent protein</fullName>
    </submittedName>
</protein>
<dbReference type="CDD" id="cd00616">
    <property type="entry name" value="AHBA_syn"/>
    <property type="match status" value="1"/>
</dbReference>
<evidence type="ECO:0000256" key="1">
    <source>
        <dbReference type="ARBA" id="ARBA00022898"/>
    </source>
</evidence>
<dbReference type="Gene3D" id="3.40.640.10">
    <property type="entry name" value="Type I PLP-dependent aspartate aminotransferase-like (Major domain)"/>
    <property type="match status" value="1"/>
</dbReference>
<dbReference type="EMBL" id="VMGK01000011">
    <property type="protein sequence ID" value="TSC92870.1"/>
    <property type="molecule type" value="Genomic_DNA"/>
</dbReference>
<dbReference type="GO" id="GO:0008483">
    <property type="term" value="F:transaminase activity"/>
    <property type="evidence" value="ECO:0007669"/>
    <property type="project" value="TreeGrafter"/>
</dbReference>
<evidence type="ECO:0000313" key="6">
    <source>
        <dbReference type="EMBL" id="TSC92870.1"/>
    </source>
</evidence>
<evidence type="ECO:0000256" key="4">
    <source>
        <dbReference type="PIRSR" id="PIRSR000390-2"/>
    </source>
</evidence>
<accession>A0A554LJ30</accession>
<feature type="modified residue" description="N6-(pyridoxal phosphate)lysine" evidence="4">
    <location>
        <position position="185"/>
    </location>
</feature>
<proteinExistence type="inferred from homology"/>
<dbReference type="InterPro" id="IPR015424">
    <property type="entry name" value="PyrdxlP-dep_Trfase"/>
</dbReference>
<evidence type="ECO:0000313" key="7">
    <source>
        <dbReference type="Proteomes" id="UP000315689"/>
    </source>
</evidence>
<feature type="active site" description="Proton acceptor" evidence="3">
    <location>
        <position position="185"/>
    </location>
</feature>
<dbReference type="FunFam" id="3.40.640.10:FF:000089">
    <property type="entry name" value="Aminotransferase, DegT/DnrJ/EryC1/StrS family"/>
    <property type="match status" value="1"/>
</dbReference>
<reference evidence="6 7" key="1">
    <citation type="submission" date="2017-07" db="EMBL/GenBank/DDBJ databases">
        <title>Mechanisms for carbon and nitrogen cycling indicate functional differentiation within the Candidate Phyla Radiation.</title>
        <authorList>
            <person name="Danczak R.E."/>
            <person name="Johnston M.D."/>
            <person name="Kenah C."/>
            <person name="Slattery M."/>
            <person name="Wrighton K.C."/>
            <person name="Wilkins M.J."/>
        </authorList>
    </citation>
    <scope>NUCLEOTIDE SEQUENCE [LARGE SCALE GENOMIC DNA]</scope>
    <source>
        <strain evidence="6">Licking1014_7</strain>
    </source>
</reference>
<dbReference type="PANTHER" id="PTHR30244">
    <property type="entry name" value="TRANSAMINASE"/>
    <property type="match status" value="1"/>
</dbReference>
<keyword evidence="1 4" id="KW-0663">Pyridoxal phosphate</keyword>
<comment type="similarity">
    <text evidence="2 5">Belongs to the DegT/DnrJ/EryC1 family.</text>
</comment>
<dbReference type="GO" id="GO:0000271">
    <property type="term" value="P:polysaccharide biosynthetic process"/>
    <property type="evidence" value="ECO:0007669"/>
    <property type="project" value="TreeGrafter"/>
</dbReference>
<dbReference type="InterPro" id="IPR000653">
    <property type="entry name" value="DegT/StrS_aminotransferase"/>
</dbReference>
<dbReference type="Gene3D" id="3.90.1150.10">
    <property type="entry name" value="Aspartate Aminotransferase, domain 1"/>
    <property type="match status" value="1"/>
</dbReference>
<dbReference type="AlphaFoldDB" id="A0A554LJ30"/>
<dbReference type="PANTHER" id="PTHR30244:SF36">
    <property type="entry name" value="3-OXO-GLUCOSE-6-PHOSPHATE:GLUTAMATE AMINOTRANSFERASE"/>
    <property type="match status" value="1"/>
</dbReference>
<dbReference type="InterPro" id="IPR015421">
    <property type="entry name" value="PyrdxlP-dep_Trfase_major"/>
</dbReference>
<name>A0A554LJ30_9BACT</name>
<sequence>MQLVSNPGKQNKKIRQEILTTIKKVIDSGWYILGSEVEQFEKEFAKYCQTKYCIGVGNGTDAITLALLALDIGRGDEVICPSFTATFTALGISATGARPVFADIDEKTYTIDPKDIEKRITEKTKAIIPVHLYGHPADMDPILKIAKQHKLVVIEDACQSHGARYKGKRVGSLGDAACFSFYPTKNLGALGDGGAVITNNKKIADKIKMLRNGGQKNRYEHVLLGRNSRLDELQAAILSVKLKYLDEWNKKRIKIAQKYLELIKSPTIKLPKVQPWAQPVWHLFVIQTNNRDKLMTALAKKNIMTQIHYLIPAHLQPIYRPPAIKLPTTEEIVTKIISLPIYPELIKSQQEKIIAAINKKPLDINLSTDK</sequence>
<dbReference type="GO" id="GO:0030170">
    <property type="term" value="F:pyridoxal phosphate binding"/>
    <property type="evidence" value="ECO:0007669"/>
    <property type="project" value="UniProtKB-ARBA"/>
</dbReference>
<evidence type="ECO:0000256" key="5">
    <source>
        <dbReference type="RuleBase" id="RU004508"/>
    </source>
</evidence>
<evidence type="ECO:0000256" key="2">
    <source>
        <dbReference type="ARBA" id="ARBA00037999"/>
    </source>
</evidence>
<dbReference type="InterPro" id="IPR015422">
    <property type="entry name" value="PyrdxlP-dep_Trfase_small"/>
</dbReference>
<organism evidence="6 7">
    <name type="scientific">Candidatus Berkelbacteria bacterium Licking1014_7</name>
    <dbReference type="NCBI Taxonomy" id="2017147"/>
    <lineage>
        <taxon>Bacteria</taxon>
        <taxon>Candidatus Berkelbacteria</taxon>
    </lineage>
</organism>
<gene>
    <name evidence="6" type="ORF">CEN89_388</name>
</gene>
<dbReference type="SUPFAM" id="SSF53383">
    <property type="entry name" value="PLP-dependent transferases"/>
    <property type="match status" value="1"/>
</dbReference>
<dbReference type="Proteomes" id="UP000315689">
    <property type="component" value="Unassembled WGS sequence"/>
</dbReference>
<evidence type="ECO:0000256" key="3">
    <source>
        <dbReference type="PIRSR" id="PIRSR000390-1"/>
    </source>
</evidence>